<dbReference type="NCBIfam" id="TIGR01568">
    <property type="entry name" value="A_thal_3678"/>
    <property type="match status" value="1"/>
</dbReference>
<comment type="caution">
    <text evidence="9">The sequence shown here is derived from an EMBL/GenBank/DDBJ whole genome shotgun (WGS) entry which is preliminary data.</text>
</comment>
<dbReference type="PANTHER" id="PTHR33057:SF228">
    <property type="entry name" value="TRANSCRIPTION REPRESSOR OFP8"/>
    <property type="match status" value="1"/>
</dbReference>
<feature type="compositionally biased region" description="Low complexity" evidence="7">
    <location>
        <begin position="77"/>
        <end position="106"/>
    </location>
</feature>
<feature type="region of interest" description="Disordered" evidence="7">
    <location>
        <begin position="129"/>
        <end position="165"/>
    </location>
</feature>
<sequence>MGAGPACPHMTSGCIRPPCRARVAGRPGGEGSSSSFTLRQPPVVDIGCNCRRPKLFSVFSSSSSLFRGGGKPKSPNAASTSTTTAFTATTAGGRSGTTATSTDSSSWGPASFVATYPLYEEPVAVAVAPLQQEREQQEARRRRRQQHRRRRSRRAAAPPPARHGVEVVDEEEYGRRVARESVAVAVDSAEPYEDFRESMVQMVVEKEIYAWDDLNDLLHQFLSLNSPRHHPLILHAFADLWTRNGLFCPPSPCQF</sequence>
<dbReference type="GO" id="GO:0005634">
    <property type="term" value="C:nucleus"/>
    <property type="evidence" value="ECO:0007669"/>
    <property type="project" value="UniProtKB-SubCell"/>
</dbReference>
<protein>
    <recommendedName>
        <fullName evidence="6">Transcription repressor</fullName>
    </recommendedName>
    <alternativeName>
        <fullName evidence="6">Ovate family protein</fullName>
    </alternativeName>
</protein>
<dbReference type="OrthoDB" id="1928390at2759"/>
<dbReference type="GO" id="GO:0045892">
    <property type="term" value="P:negative regulation of DNA-templated transcription"/>
    <property type="evidence" value="ECO:0007669"/>
    <property type="project" value="UniProtKB-UniRule"/>
</dbReference>
<evidence type="ECO:0000259" key="8">
    <source>
        <dbReference type="PROSITE" id="PS51754"/>
    </source>
</evidence>
<gene>
    <name evidence="9" type="ORF">NCGR_LOCUS23916</name>
</gene>
<keyword evidence="4 6" id="KW-0804">Transcription</keyword>
<comment type="subcellular location">
    <subcellularLocation>
        <location evidence="1 6">Nucleus</location>
    </subcellularLocation>
</comment>
<keyword evidence="5 6" id="KW-0539">Nucleus</keyword>
<feature type="region of interest" description="Disordered" evidence="7">
    <location>
        <begin position="62"/>
        <end position="107"/>
    </location>
</feature>
<dbReference type="InterPro" id="IPR038933">
    <property type="entry name" value="Ovate"/>
</dbReference>
<evidence type="ECO:0000256" key="2">
    <source>
        <dbReference type="ARBA" id="ARBA00022491"/>
    </source>
</evidence>
<accession>A0A811P4N2</accession>
<evidence type="ECO:0000256" key="7">
    <source>
        <dbReference type="SAM" id="MobiDB-lite"/>
    </source>
</evidence>
<evidence type="ECO:0000256" key="6">
    <source>
        <dbReference type="RuleBase" id="RU367028"/>
    </source>
</evidence>
<dbReference type="PANTHER" id="PTHR33057">
    <property type="entry name" value="TRANSCRIPTION REPRESSOR OFP7-RELATED"/>
    <property type="match status" value="1"/>
</dbReference>
<evidence type="ECO:0000313" key="10">
    <source>
        <dbReference type="Proteomes" id="UP000604825"/>
    </source>
</evidence>
<evidence type="ECO:0000256" key="5">
    <source>
        <dbReference type="ARBA" id="ARBA00023242"/>
    </source>
</evidence>
<dbReference type="EMBL" id="CAJGYO010000006">
    <property type="protein sequence ID" value="CAD6235780.1"/>
    <property type="molecule type" value="Genomic_DNA"/>
</dbReference>
<dbReference type="AlphaFoldDB" id="A0A811P4N2"/>
<proteinExistence type="predicted"/>
<evidence type="ECO:0000313" key="9">
    <source>
        <dbReference type="EMBL" id="CAD6235780.1"/>
    </source>
</evidence>
<keyword evidence="2 6" id="KW-0678">Repressor</keyword>
<name>A0A811P4N2_9POAL</name>
<dbReference type="PROSITE" id="PS51754">
    <property type="entry name" value="OVATE"/>
    <property type="match status" value="1"/>
</dbReference>
<evidence type="ECO:0000256" key="1">
    <source>
        <dbReference type="ARBA" id="ARBA00004123"/>
    </source>
</evidence>
<feature type="compositionally biased region" description="Basic residues" evidence="7">
    <location>
        <begin position="140"/>
        <end position="154"/>
    </location>
</feature>
<reference evidence="9" key="1">
    <citation type="submission" date="2020-10" db="EMBL/GenBank/DDBJ databases">
        <authorList>
            <person name="Han B."/>
            <person name="Lu T."/>
            <person name="Zhao Q."/>
            <person name="Huang X."/>
            <person name="Zhao Y."/>
        </authorList>
    </citation>
    <scope>NUCLEOTIDE SEQUENCE</scope>
</reference>
<evidence type="ECO:0000256" key="3">
    <source>
        <dbReference type="ARBA" id="ARBA00023015"/>
    </source>
</evidence>
<comment type="function">
    <text evidence="6">Transcriptional repressor that regulates multiple aspects of plant growth and development.</text>
</comment>
<keyword evidence="3 6" id="KW-0805">Transcription regulation</keyword>
<organism evidence="9 10">
    <name type="scientific">Miscanthus lutarioriparius</name>
    <dbReference type="NCBI Taxonomy" id="422564"/>
    <lineage>
        <taxon>Eukaryota</taxon>
        <taxon>Viridiplantae</taxon>
        <taxon>Streptophyta</taxon>
        <taxon>Embryophyta</taxon>
        <taxon>Tracheophyta</taxon>
        <taxon>Spermatophyta</taxon>
        <taxon>Magnoliopsida</taxon>
        <taxon>Liliopsida</taxon>
        <taxon>Poales</taxon>
        <taxon>Poaceae</taxon>
        <taxon>PACMAD clade</taxon>
        <taxon>Panicoideae</taxon>
        <taxon>Andropogonodae</taxon>
        <taxon>Andropogoneae</taxon>
        <taxon>Saccharinae</taxon>
        <taxon>Miscanthus</taxon>
    </lineage>
</organism>
<dbReference type="Proteomes" id="UP000604825">
    <property type="component" value="Unassembled WGS sequence"/>
</dbReference>
<dbReference type="Pfam" id="PF04844">
    <property type="entry name" value="Ovate"/>
    <property type="match status" value="1"/>
</dbReference>
<evidence type="ECO:0000256" key="4">
    <source>
        <dbReference type="ARBA" id="ARBA00023163"/>
    </source>
</evidence>
<dbReference type="InterPro" id="IPR006458">
    <property type="entry name" value="Ovate_C"/>
</dbReference>
<feature type="domain" description="OVATE" evidence="8">
    <location>
        <begin position="184"/>
        <end position="243"/>
    </location>
</feature>
<keyword evidence="10" id="KW-1185">Reference proteome</keyword>